<sequence length="439" mass="48178">MPFVCDCRAYFCLVFELRSCSLLCFLCKGLIGSTVFTQLLTLATRQRSSQAAPLPTNVAPLGLYNLGKTCFLNCILQVSFLNNPCLQRFFLSSGHASHEFSLKNEAKVLDLWTNISTLTEEIQSECIACLFDLLFQSYAINSASLRPSSSSSSPKQPAIITSPMAVPISPTSLLCSLWNLTATCSSSISADIYDVHPGPDLTGYLQQDAHEAYICLLSRLHSALSVRNNFVKNDPCSCIIHDVFGGKLASTISCPACGYSSTTYDSFLDLSLAISIPSLGPLSLIKSIEHFLSPEHIDDSCPNYSLGKCSGSPKLGSGGLLKSFKLTKLPQTLCLHLKRFEHSKDSARKIDTLINFPLQIDMRSFIDEPMAKIYYEYSLLGVILHSGSINSGHYTSFVRVGETWFKADDSSITQVSVESIHSSNPYILFYIQRAHDTSG</sequence>
<dbReference type="PANTHER" id="PTHR24006">
    <property type="entry name" value="UBIQUITIN CARBOXYL-TERMINAL HYDROLASE"/>
    <property type="match status" value="1"/>
</dbReference>
<dbReference type="InterPro" id="IPR028889">
    <property type="entry name" value="USP"/>
</dbReference>
<evidence type="ECO:0000313" key="2">
    <source>
        <dbReference type="EMBL" id="KGG51429.1"/>
    </source>
</evidence>
<dbReference type="Proteomes" id="UP000029725">
    <property type="component" value="Unassembled WGS sequence"/>
</dbReference>
<protein>
    <submittedName>
        <fullName evidence="2">Cysteine proteinase</fullName>
    </submittedName>
</protein>
<dbReference type="PROSITE" id="PS50235">
    <property type="entry name" value="USP_3"/>
    <property type="match status" value="1"/>
</dbReference>
<dbReference type="HOGENOM" id="CLU_008279_1_1_1"/>
<dbReference type="PANTHER" id="PTHR24006:SF937">
    <property type="entry name" value="UBIQUITIN CARBOXYL-TERMINAL HYDROLASE"/>
    <property type="match status" value="1"/>
</dbReference>
<dbReference type="InterPro" id="IPR050164">
    <property type="entry name" value="Peptidase_C19"/>
</dbReference>
<dbReference type="RefSeq" id="XP_013237856.1">
    <property type="nucleotide sequence ID" value="XM_013382402.1"/>
</dbReference>
<gene>
    <name evidence="2" type="ORF">DI09_35p170</name>
</gene>
<dbReference type="GeneID" id="25259679"/>
<dbReference type="GO" id="GO:0004843">
    <property type="term" value="F:cysteine-type deubiquitinase activity"/>
    <property type="evidence" value="ECO:0007669"/>
    <property type="project" value="InterPro"/>
</dbReference>
<dbReference type="InterPro" id="IPR001394">
    <property type="entry name" value="Peptidase_C19_UCH"/>
</dbReference>
<dbReference type="GO" id="GO:0005829">
    <property type="term" value="C:cytosol"/>
    <property type="evidence" value="ECO:0007669"/>
    <property type="project" value="TreeGrafter"/>
</dbReference>
<reference evidence="2 3" key="1">
    <citation type="submission" date="2014-04" db="EMBL/GenBank/DDBJ databases">
        <title>A new species of microsporidia sheds light on the evolution of extreme parasitism.</title>
        <authorList>
            <person name="Haag K.L."/>
            <person name="James T.Y."/>
            <person name="Larsson R."/>
            <person name="Schaer T.M."/>
            <person name="Refardt D."/>
            <person name="Pombert J.-F."/>
            <person name="Ebert D."/>
        </authorList>
    </citation>
    <scope>NUCLEOTIDE SEQUENCE [LARGE SCALE GENOMIC DNA]</scope>
    <source>
        <strain evidence="2 3">UGP3</strain>
        <tissue evidence="2">Spores</tissue>
    </source>
</reference>
<organism evidence="2 3">
    <name type="scientific">Mitosporidium daphniae</name>
    <dbReference type="NCBI Taxonomy" id="1485682"/>
    <lineage>
        <taxon>Eukaryota</taxon>
        <taxon>Fungi</taxon>
        <taxon>Fungi incertae sedis</taxon>
        <taxon>Microsporidia</taxon>
        <taxon>Mitosporidium</taxon>
    </lineage>
</organism>
<dbReference type="VEuPathDB" id="MicrosporidiaDB:DI09_35p170"/>
<dbReference type="Pfam" id="PF00443">
    <property type="entry name" value="UCH"/>
    <property type="match status" value="1"/>
</dbReference>
<dbReference type="InterPro" id="IPR018200">
    <property type="entry name" value="USP_CS"/>
</dbReference>
<keyword evidence="3" id="KW-1185">Reference proteome</keyword>
<feature type="domain" description="USP" evidence="1">
    <location>
        <begin position="61"/>
        <end position="433"/>
    </location>
</feature>
<proteinExistence type="predicted"/>
<dbReference type="SUPFAM" id="SSF54001">
    <property type="entry name" value="Cysteine proteinases"/>
    <property type="match status" value="1"/>
</dbReference>
<dbReference type="GO" id="GO:0005634">
    <property type="term" value="C:nucleus"/>
    <property type="evidence" value="ECO:0007669"/>
    <property type="project" value="TreeGrafter"/>
</dbReference>
<dbReference type="EMBL" id="JMKJ01000288">
    <property type="protein sequence ID" value="KGG51429.1"/>
    <property type="molecule type" value="Genomic_DNA"/>
</dbReference>
<name>A0A098VRL1_9MICR</name>
<dbReference type="OrthoDB" id="289038at2759"/>
<evidence type="ECO:0000313" key="3">
    <source>
        <dbReference type="Proteomes" id="UP000029725"/>
    </source>
</evidence>
<accession>A0A098VRL1</accession>
<dbReference type="InterPro" id="IPR038765">
    <property type="entry name" value="Papain-like_cys_pep_sf"/>
</dbReference>
<comment type="caution">
    <text evidence="2">The sequence shown here is derived from an EMBL/GenBank/DDBJ whole genome shotgun (WGS) entry which is preliminary data.</text>
</comment>
<dbReference type="AlphaFoldDB" id="A0A098VRL1"/>
<dbReference type="PROSITE" id="PS00973">
    <property type="entry name" value="USP_2"/>
    <property type="match status" value="1"/>
</dbReference>
<evidence type="ECO:0000259" key="1">
    <source>
        <dbReference type="PROSITE" id="PS50235"/>
    </source>
</evidence>
<dbReference type="GO" id="GO:0016579">
    <property type="term" value="P:protein deubiquitination"/>
    <property type="evidence" value="ECO:0007669"/>
    <property type="project" value="InterPro"/>
</dbReference>
<dbReference type="Gene3D" id="3.90.70.10">
    <property type="entry name" value="Cysteine proteinases"/>
    <property type="match status" value="1"/>
</dbReference>